<evidence type="ECO:0000256" key="1">
    <source>
        <dbReference type="SAM" id="Phobius"/>
    </source>
</evidence>
<name>A0A2T5J5X1_9SPHI</name>
<reference evidence="2 3" key="1">
    <citation type="submission" date="2018-04" db="EMBL/GenBank/DDBJ databases">
        <title>Genomic Encyclopedia of Archaeal and Bacterial Type Strains, Phase II (KMG-II): from individual species to whole genera.</title>
        <authorList>
            <person name="Goeker M."/>
        </authorList>
    </citation>
    <scope>NUCLEOTIDE SEQUENCE [LARGE SCALE GENOMIC DNA]</scope>
    <source>
        <strain evidence="2 3">DSM 26809</strain>
    </source>
</reference>
<feature type="transmembrane region" description="Helical" evidence="1">
    <location>
        <begin position="55"/>
        <end position="72"/>
    </location>
</feature>
<evidence type="ECO:0000313" key="3">
    <source>
        <dbReference type="Proteomes" id="UP000244168"/>
    </source>
</evidence>
<comment type="caution">
    <text evidence="2">The sequence shown here is derived from an EMBL/GenBank/DDBJ whole genome shotgun (WGS) entry which is preliminary data.</text>
</comment>
<protein>
    <submittedName>
        <fullName evidence="2">Uncharacterized protein</fullName>
    </submittedName>
</protein>
<dbReference type="EMBL" id="QAOQ01000007">
    <property type="protein sequence ID" value="PTQ93950.1"/>
    <property type="molecule type" value="Genomic_DNA"/>
</dbReference>
<proteinExistence type="predicted"/>
<keyword evidence="1" id="KW-0472">Membrane</keyword>
<dbReference type="Proteomes" id="UP000244168">
    <property type="component" value="Unassembled WGS sequence"/>
</dbReference>
<sequence>MSEKIKFTKNHTLHFTLLLFCCGLLFFTGPINIFLNSVLVKPLISGYGKGLFNDYLLLFFSVALMLWLTKYGESRFFLMAAEIITREDLEVFKKDPINEIKKFLGNYKPVDSEWIRSSQVSDSGQHLCCFKMAVSVLTHLRVDRFTGLGIKAAKNIVRSINRHNFYFFCFLSRLRRPFSIFRRSERVAPLSAMANAIILLKWSM</sequence>
<dbReference type="AlphaFoldDB" id="A0A2T5J5X1"/>
<keyword evidence="1" id="KW-0812">Transmembrane</keyword>
<accession>A0A2T5J5X1</accession>
<gene>
    <name evidence="2" type="ORF">C8P68_1077</name>
</gene>
<organism evidence="2 3">
    <name type="scientific">Mucilaginibacter yixingensis</name>
    <dbReference type="NCBI Taxonomy" id="1295612"/>
    <lineage>
        <taxon>Bacteria</taxon>
        <taxon>Pseudomonadati</taxon>
        <taxon>Bacteroidota</taxon>
        <taxon>Sphingobacteriia</taxon>
        <taxon>Sphingobacteriales</taxon>
        <taxon>Sphingobacteriaceae</taxon>
        <taxon>Mucilaginibacter</taxon>
    </lineage>
</organism>
<keyword evidence="3" id="KW-1185">Reference proteome</keyword>
<feature type="transmembrane region" description="Helical" evidence="1">
    <location>
        <begin position="12"/>
        <end position="35"/>
    </location>
</feature>
<evidence type="ECO:0000313" key="2">
    <source>
        <dbReference type="EMBL" id="PTQ93950.1"/>
    </source>
</evidence>
<keyword evidence="1" id="KW-1133">Transmembrane helix</keyword>